<organism evidence="2 3">
    <name type="scientific">Helicobacter cholecystus</name>
    <dbReference type="NCBI Taxonomy" id="45498"/>
    <lineage>
        <taxon>Bacteria</taxon>
        <taxon>Pseudomonadati</taxon>
        <taxon>Campylobacterota</taxon>
        <taxon>Epsilonproteobacteria</taxon>
        <taxon>Campylobacterales</taxon>
        <taxon>Helicobacteraceae</taxon>
        <taxon>Helicobacter</taxon>
    </lineage>
</organism>
<comment type="caution">
    <text evidence="2">The sequence shown here is derived from an EMBL/GenBank/DDBJ whole genome shotgun (WGS) entry which is preliminary data.</text>
</comment>
<dbReference type="Proteomes" id="UP000257067">
    <property type="component" value="Unassembled WGS sequence"/>
</dbReference>
<reference evidence="2 3" key="1">
    <citation type="submission" date="2018-04" db="EMBL/GenBank/DDBJ databases">
        <title>Novel Campyloabacter and Helicobacter Species and Strains.</title>
        <authorList>
            <person name="Mannion A.J."/>
            <person name="Shen Z."/>
            <person name="Fox J.G."/>
        </authorList>
    </citation>
    <scope>NUCLEOTIDE SEQUENCE [LARGE SCALE GENOMIC DNA]</scope>
    <source>
        <strain evidence="2 3">ATCC 700242</strain>
    </source>
</reference>
<feature type="transmembrane region" description="Helical" evidence="1">
    <location>
        <begin position="28"/>
        <end position="46"/>
    </location>
</feature>
<feature type="transmembrane region" description="Helical" evidence="1">
    <location>
        <begin position="79"/>
        <end position="98"/>
    </location>
</feature>
<evidence type="ECO:0000256" key="1">
    <source>
        <dbReference type="SAM" id="Phobius"/>
    </source>
</evidence>
<feature type="transmembrane region" description="Helical" evidence="1">
    <location>
        <begin position="104"/>
        <end position="127"/>
    </location>
</feature>
<keyword evidence="3" id="KW-1185">Reference proteome</keyword>
<keyword evidence="1" id="KW-1133">Transmembrane helix</keyword>
<evidence type="ECO:0000313" key="3">
    <source>
        <dbReference type="Proteomes" id="UP000257067"/>
    </source>
</evidence>
<keyword evidence="1" id="KW-0812">Transmembrane</keyword>
<evidence type="ECO:0008006" key="4">
    <source>
        <dbReference type="Google" id="ProtNLM"/>
    </source>
</evidence>
<feature type="transmembrane region" description="Helical" evidence="1">
    <location>
        <begin position="6"/>
        <end position="21"/>
    </location>
</feature>
<dbReference type="EMBL" id="NXLU01000021">
    <property type="protein sequence ID" value="RDU67450.1"/>
    <property type="molecule type" value="Genomic_DNA"/>
</dbReference>
<feature type="transmembrane region" description="Helical" evidence="1">
    <location>
        <begin position="52"/>
        <end position="72"/>
    </location>
</feature>
<proteinExistence type="predicted"/>
<dbReference type="AlphaFoldDB" id="A0A3D8IR47"/>
<sequence>MSLYTIFLIASFFISCGLLAYKKLINKVIIIYMLLSYCVLIFWHFQELKGDLLYSGNLSFFLILTILILILNKKKNLEYLYTLSWIVSSRCLGFPNVLDFGEKAGRLFIESAFNATFSLWLFFLLFHKKLYQKILLVLFCILQFTLFYIPSDLPEPDIVLSIITPFVFLEICLSFITSPFTFVFIYLGEFILLCITLCQIFLKHSKSPTPKES</sequence>
<evidence type="ECO:0000313" key="2">
    <source>
        <dbReference type="EMBL" id="RDU67450.1"/>
    </source>
</evidence>
<keyword evidence="1" id="KW-0472">Membrane</keyword>
<gene>
    <name evidence="2" type="ORF">CQA62_06725</name>
</gene>
<feature type="transmembrane region" description="Helical" evidence="1">
    <location>
        <begin position="134"/>
        <end position="151"/>
    </location>
</feature>
<accession>A0A3D8IR47</accession>
<name>A0A3D8IR47_9HELI</name>
<protein>
    <recommendedName>
        <fullName evidence="4">Integral membrane protein</fullName>
    </recommendedName>
</protein>